<name>A0ABR7NNX2_9FIRM</name>
<comment type="caution">
    <text evidence="2">The sequence shown here is derived from an EMBL/GenBank/DDBJ whole genome shotgun (WGS) entry which is preliminary data.</text>
</comment>
<dbReference type="Gene3D" id="3.10.620.30">
    <property type="match status" value="1"/>
</dbReference>
<protein>
    <recommendedName>
        <fullName evidence="1">Transglutaminase-like domain-containing protein</fullName>
    </recommendedName>
</protein>
<proteinExistence type="predicted"/>
<accession>A0ABR7NNX2</accession>
<gene>
    <name evidence="2" type="ORF">H8708_00775</name>
</gene>
<evidence type="ECO:0000259" key="1">
    <source>
        <dbReference type="Pfam" id="PF01841"/>
    </source>
</evidence>
<organism evidence="2 3">
    <name type="scientific">Enterocloster hominis</name>
    <name type="common">ex Liu et al. 2021</name>
    <dbReference type="NCBI Taxonomy" id="2763663"/>
    <lineage>
        <taxon>Bacteria</taxon>
        <taxon>Bacillati</taxon>
        <taxon>Bacillota</taxon>
        <taxon>Clostridia</taxon>
        <taxon>Lachnospirales</taxon>
        <taxon>Lachnospiraceae</taxon>
        <taxon>Enterocloster</taxon>
    </lineage>
</organism>
<reference evidence="2 3" key="1">
    <citation type="submission" date="2020-08" db="EMBL/GenBank/DDBJ databases">
        <title>Genome public.</title>
        <authorList>
            <person name="Liu C."/>
            <person name="Sun Q."/>
        </authorList>
    </citation>
    <scope>NUCLEOTIDE SEQUENCE [LARGE SCALE GENOMIC DNA]</scope>
    <source>
        <strain evidence="2 3">BX10</strain>
    </source>
</reference>
<dbReference type="Pfam" id="PF01841">
    <property type="entry name" value="Transglut_core"/>
    <property type="match status" value="1"/>
</dbReference>
<dbReference type="EMBL" id="JACRTJ010000002">
    <property type="protein sequence ID" value="MBC8597779.1"/>
    <property type="molecule type" value="Genomic_DNA"/>
</dbReference>
<dbReference type="Proteomes" id="UP000647491">
    <property type="component" value="Unassembled WGS sequence"/>
</dbReference>
<sequence>MKQGYGVFGAAYEVMLRNDPHDPRSIDHELLRRMVRLDPESYDLLYAEPPFCPHMEGHDLYGLAQTLKKQEDRASIETILAFTSGIAKKCETSLEKKRFGGTEQEILARGTDWCTDMARVAVVLLGCIGIPARVLYLADPERAYHGHSAVEAFYDGKYGAADPIYGYTFYDGSPLDAYTLMYEPQHLKHLPEEYRSLFQCIAVSRYDPMDPSNDYSVSAVNAYYRTVLTREHHGHWMMGEG</sequence>
<keyword evidence="3" id="KW-1185">Reference proteome</keyword>
<evidence type="ECO:0000313" key="2">
    <source>
        <dbReference type="EMBL" id="MBC8597779.1"/>
    </source>
</evidence>
<dbReference type="SUPFAM" id="SSF54001">
    <property type="entry name" value="Cysteine proteinases"/>
    <property type="match status" value="1"/>
</dbReference>
<evidence type="ECO:0000313" key="3">
    <source>
        <dbReference type="Proteomes" id="UP000647491"/>
    </source>
</evidence>
<dbReference type="InterPro" id="IPR038765">
    <property type="entry name" value="Papain-like_cys_pep_sf"/>
</dbReference>
<dbReference type="RefSeq" id="WP_215653226.1">
    <property type="nucleotide sequence ID" value="NZ_JACRTJ010000002.1"/>
</dbReference>
<feature type="domain" description="Transglutaminase-like" evidence="1">
    <location>
        <begin position="64"/>
        <end position="163"/>
    </location>
</feature>
<dbReference type="InterPro" id="IPR002931">
    <property type="entry name" value="Transglutaminase-like"/>
</dbReference>